<sequence>QQFKVPRIEVDISSLEKDPGKCLSIWKYPVDQHDKILRAYINDGLYQPKNIVFPTFTIGKHCRQFQPFWYNKFPSWLEYSPHKDVVFCLPCYFFNSNHGDQNDERHNFAEVGFRNWKKVNDGKNCAFLCHEGVGPYSMHKRCLKFCDDLPDQSQHIEKVFDKQSVEIIANNRLRLKTSIDAIRWLTFQACAFRGYDERNFIELVKLMASYSSNVANVVLENAPRNAQYISPSIQKEILYIFAKKVRAAIREEIGIFSFCLIIDEARDESKREQMTIMLRFVDKYGHVQERFFDPIHVVDTYLTLKKEISSVLSRHCLDIQNLRGQGYDGASNMHVNLSLIVNVVTISLNRHDQLQVAHVTIITNLIASDDIETILQNATEDGNYSLRGDANSAYDILTSFEFIFLLHLMRDILVVTNDLCHALQCKNQDIFHAILFQEMREPGWDRFFKEVTSLCEKHEIIVPNMTTLYIPRRGRAHHNVDHIKVEHYYSINLFIATLDTQLHELNNRFCDNMVELLSLSSTLDPKDLYKSLDVEIFFDLATKFYPDDFAEQEKKYLIYPLIDQLICLVLTLHVSTVTTKIIFCYEDCENKLRNKMEDEFLVDCLVTYIERKIAEKFNTDFIIDELYNMKECRARLR</sequence>
<accession>A0A0R0J308</accession>
<evidence type="ECO:0000259" key="1">
    <source>
        <dbReference type="SMART" id="SM00597"/>
    </source>
</evidence>
<feature type="non-terminal residue" evidence="2">
    <location>
        <position position="1"/>
    </location>
</feature>
<protein>
    <recommendedName>
        <fullName evidence="1">TTF-type domain-containing protein</fullName>
    </recommendedName>
</protein>
<dbReference type="InterPro" id="IPR006580">
    <property type="entry name" value="Znf_TTF"/>
</dbReference>
<dbReference type="OMA" id="DIMEITH"/>
<reference evidence="2" key="3">
    <citation type="submission" date="2018-07" db="EMBL/GenBank/DDBJ databases">
        <title>WGS assembly of Glycine max.</title>
        <authorList>
            <person name="Schmutz J."/>
            <person name="Cannon S."/>
            <person name="Schlueter J."/>
            <person name="Ma J."/>
            <person name="Mitros T."/>
            <person name="Nelson W."/>
            <person name="Hyten D."/>
            <person name="Song Q."/>
            <person name="Thelen J."/>
            <person name="Cheng J."/>
            <person name="Xu D."/>
            <person name="Hellsten U."/>
            <person name="May G."/>
            <person name="Yu Y."/>
            <person name="Sakurai T."/>
            <person name="Umezawa T."/>
            <person name="Bhattacharyya M."/>
            <person name="Sandhu D."/>
            <person name="Valliyodan B."/>
            <person name="Lindquist E."/>
            <person name="Peto M."/>
            <person name="Grant D."/>
            <person name="Shu S."/>
            <person name="Goodstein D."/>
            <person name="Barry K."/>
            <person name="Futrell-Griggs M."/>
            <person name="Abernathy B."/>
            <person name="Du J."/>
            <person name="Tian Z."/>
            <person name="Zhu L."/>
            <person name="Gill N."/>
            <person name="Joshi T."/>
            <person name="Libault M."/>
            <person name="Sethuraman A."/>
            <person name="Zhang X."/>
            <person name="Shinozaki K."/>
            <person name="Nguyen H."/>
            <person name="Wing R."/>
            <person name="Cregan P."/>
            <person name="Specht J."/>
            <person name="Grimwood J."/>
            <person name="Rokhsar D."/>
            <person name="Stacey G."/>
            <person name="Shoemaker R."/>
            <person name="Jackson S."/>
        </authorList>
    </citation>
    <scope>NUCLEOTIDE SEQUENCE</scope>
    <source>
        <tissue evidence="2">Callus</tissue>
    </source>
</reference>
<dbReference type="AlphaFoldDB" id="A0A0R0J308"/>
<organism evidence="2">
    <name type="scientific">Glycine max</name>
    <name type="common">Soybean</name>
    <name type="synonym">Glycine hispida</name>
    <dbReference type="NCBI Taxonomy" id="3847"/>
    <lineage>
        <taxon>Eukaryota</taxon>
        <taxon>Viridiplantae</taxon>
        <taxon>Streptophyta</taxon>
        <taxon>Embryophyta</taxon>
        <taxon>Tracheophyta</taxon>
        <taxon>Spermatophyta</taxon>
        <taxon>Magnoliopsida</taxon>
        <taxon>eudicotyledons</taxon>
        <taxon>Gunneridae</taxon>
        <taxon>Pentapetalae</taxon>
        <taxon>rosids</taxon>
        <taxon>fabids</taxon>
        <taxon>Fabales</taxon>
        <taxon>Fabaceae</taxon>
        <taxon>Papilionoideae</taxon>
        <taxon>50 kb inversion clade</taxon>
        <taxon>NPAAA clade</taxon>
        <taxon>indigoferoid/millettioid clade</taxon>
        <taxon>Phaseoleae</taxon>
        <taxon>Glycine</taxon>
        <taxon>Glycine subgen. Soja</taxon>
    </lineage>
</organism>
<dbReference type="EnsemblPlants" id="KRH49191">
    <property type="protein sequence ID" value="KRH49191"/>
    <property type="gene ID" value="GLYMA_07G138500"/>
</dbReference>
<dbReference type="PANTHER" id="PTHR45749:SF37">
    <property type="entry name" value="OS05G0311600 PROTEIN"/>
    <property type="match status" value="1"/>
</dbReference>
<reference evidence="2 3" key="1">
    <citation type="journal article" date="2010" name="Nature">
        <title>Genome sequence of the palaeopolyploid soybean.</title>
        <authorList>
            <person name="Schmutz J."/>
            <person name="Cannon S.B."/>
            <person name="Schlueter J."/>
            <person name="Ma J."/>
            <person name="Mitros T."/>
            <person name="Nelson W."/>
            <person name="Hyten D.L."/>
            <person name="Song Q."/>
            <person name="Thelen J.J."/>
            <person name="Cheng J."/>
            <person name="Xu D."/>
            <person name="Hellsten U."/>
            <person name="May G.D."/>
            <person name="Yu Y."/>
            <person name="Sakurai T."/>
            <person name="Umezawa T."/>
            <person name="Bhattacharyya M.K."/>
            <person name="Sandhu D."/>
            <person name="Valliyodan B."/>
            <person name="Lindquist E."/>
            <person name="Peto M."/>
            <person name="Grant D."/>
            <person name="Shu S."/>
            <person name="Goodstein D."/>
            <person name="Barry K."/>
            <person name="Futrell-Griggs M."/>
            <person name="Abernathy B."/>
            <person name="Du J."/>
            <person name="Tian Z."/>
            <person name="Zhu L."/>
            <person name="Gill N."/>
            <person name="Joshi T."/>
            <person name="Libault M."/>
            <person name="Sethuraman A."/>
            <person name="Zhang X.-C."/>
            <person name="Shinozaki K."/>
            <person name="Nguyen H.T."/>
            <person name="Wing R.A."/>
            <person name="Cregan P."/>
            <person name="Specht J."/>
            <person name="Grimwood J."/>
            <person name="Rokhsar D."/>
            <person name="Stacey G."/>
            <person name="Shoemaker R.C."/>
            <person name="Jackson S.A."/>
        </authorList>
    </citation>
    <scope>NUCLEOTIDE SEQUENCE [LARGE SCALE GENOMIC DNA]</scope>
    <source>
        <strain evidence="3">cv. Williams 82</strain>
        <tissue evidence="2">Callus</tissue>
    </source>
</reference>
<name>A0A0R0J308_SOYBN</name>
<proteinExistence type="predicted"/>
<dbReference type="SMART" id="SM00597">
    <property type="entry name" value="ZnF_TTF"/>
    <property type="match status" value="1"/>
</dbReference>
<dbReference type="OrthoDB" id="1922832at2759"/>
<gene>
    <name evidence="2" type="ORF">GLYMA_07G138500</name>
</gene>
<dbReference type="EMBL" id="CM000840">
    <property type="protein sequence ID" value="KRH49191.1"/>
    <property type="molecule type" value="Genomic_DNA"/>
</dbReference>
<evidence type="ECO:0000313" key="2">
    <source>
        <dbReference type="EMBL" id="KRH49191.1"/>
    </source>
</evidence>
<dbReference type="Gramene" id="KRH49191">
    <property type="protein sequence ID" value="KRH49191"/>
    <property type="gene ID" value="GLYMA_07G138500"/>
</dbReference>
<keyword evidence="4" id="KW-1185">Reference proteome</keyword>
<feature type="domain" description="TTF-type" evidence="1">
    <location>
        <begin position="61"/>
        <end position="158"/>
    </location>
</feature>
<dbReference type="InParanoid" id="A0A0R0J308"/>
<dbReference type="Proteomes" id="UP000008827">
    <property type="component" value="Chromosome 7"/>
</dbReference>
<dbReference type="PANTHER" id="PTHR45749">
    <property type="match status" value="1"/>
</dbReference>
<dbReference type="Pfam" id="PF14291">
    <property type="entry name" value="DUF4371"/>
    <property type="match status" value="1"/>
</dbReference>
<evidence type="ECO:0000313" key="4">
    <source>
        <dbReference type="Proteomes" id="UP000008827"/>
    </source>
</evidence>
<reference evidence="3" key="2">
    <citation type="submission" date="2018-02" db="UniProtKB">
        <authorList>
            <consortium name="EnsemblPlants"/>
        </authorList>
    </citation>
    <scope>IDENTIFICATION</scope>
    <source>
        <strain evidence="3">Williams 82</strain>
    </source>
</reference>
<evidence type="ECO:0000313" key="3">
    <source>
        <dbReference type="EnsemblPlants" id="KRH49191"/>
    </source>
</evidence>
<dbReference type="InterPro" id="IPR025398">
    <property type="entry name" value="DUF4371"/>
</dbReference>